<dbReference type="Proteomes" id="UP001224644">
    <property type="component" value="Unassembled WGS sequence"/>
</dbReference>
<comment type="caution">
    <text evidence="3">The sequence shown here is derived from an EMBL/GenBank/DDBJ whole genome shotgun (WGS) entry which is preliminary data.</text>
</comment>
<feature type="transmembrane region" description="Helical" evidence="2">
    <location>
        <begin position="41"/>
        <end position="63"/>
    </location>
</feature>
<keyword evidence="4" id="KW-1185">Reference proteome</keyword>
<keyword evidence="2" id="KW-0472">Membrane</keyword>
<feature type="region of interest" description="Disordered" evidence="1">
    <location>
        <begin position="1"/>
        <end position="36"/>
    </location>
</feature>
<reference evidence="4" key="1">
    <citation type="journal article" date="2019" name="Int. J. Syst. Evol. Microbiol.">
        <title>The Global Catalogue of Microorganisms (GCM) 10K type strain sequencing project: providing services to taxonomists for standard genome sequencing and annotation.</title>
        <authorList>
            <consortium name="The Broad Institute Genomics Platform"/>
            <consortium name="The Broad Institute Genome Sequencing Center for Infectious Disease"/>
            <person name="Wu L."/>
            <person name="Ma J."/>
        </authorList>
    </citation>
    <scope>NUCLEOTIDE SEQUENCE [LARGE SCALE GENOMIC DNA]</scope>
    <source>
        <strain evidence="4">CECT 7069</strain>
    </source>
</reference>
<sequence length="69" mass="7211">MARTLPRAPGFRRPVTHRARSRPPVRLSGGRPAGDLRGSDIVLVLLGLTLLGGLCLVAGLALLGRCLTA</sequence>
<evidence type="ECO:0000256" key="2">
    <source>
        <dbReference type="SAM" id="Phobius"/>
    </source>
</evidence>
<accession>A0ABT8BGP4</accession>
<evidence type="ECO:0000256" key="1">
    <source>
        <dbReference type="SAM" id="MobiDB-lite"/>
    </source>
</evidence>
<protein>
    <submittedName>
        <fullName evidence="3">Uncharacterized protein</fullName>
    </submittedName>
</protein>
<evidence type="ECO:0000313" key="3">
    <source>
        <dbReference type="EMBL" id="MDN3590632.1"/>
    </source>
</evidence>
<keyword evidence="2" id="KW-1133">Transmembrane helix</keyword>
<proteinExistence type="predicted"/>
<dbReference type="RefSeq" id="WP_238222962.1">
    <property type="nucleotide sequence ID" value="NZ_BPQD01000003.1"/>
</dbReference>
<keyword evidence="2" id="KW-0812">Transmembrane</keyword>
<organism evidence="3 4">
    <name type="scientific">Methylobacterium adhaesivum</name>
    <dbReference type="NCBI Taxonomy" id="333297"/>
    <lineage>
        <taxon>Bacteria</taxon>
        <taxon>Pseudomonadati</taxon>
        <taxon>Pseudomonadota</taxon>
        <taxon>Alphaproteobacteria</taxon>
        <taxon>Hyphomicrobiales</taxon>
        <taxon>Methylobacteriaceae</taxon>
        <taxon>Methylobacterium</taxon>
    </lineage>
</organism>
<gene>
    <name evidence="3" type="ORF">QWZ12_08405</name>
</gene>
<evidence type="ECO:0000313" key="4">
    <source>
        <dbReference type="Proteomes" id="UP001224644"/>
    </source>
</evidence>
<dbReference type="EMBL" id="JAUFPX010000006">
    <property type="protein sequence ID" value="MDN3590632.1"/>
    <property type="molecule type" value="Genomic_DNA"/>
</dbReference>
<feature type="compositionally biased region" description="Basic residues" evidence="1">
    <location>
        <begin position="14"/>
        <end position="23"/>
    </location>
</feature>
<name>A0ABT8BGP4_9HYPH</name>